<comment type="caution">
    <text evidence="1">The sequence shown here is derived from an EMBL/GenBank/DDBJ whole genome shotgun (WGS) entry which is preliminary data.</text>
</comment>
<dbReference type="InterPro" id="IPR044926">
    <property type="entry name" value="RGS_subdomain_2"/>
</dbReference>
<dbReference type="FunFam" id="1.10.167.10:FF:000001">
    <property type="entry name" value="Putative regulator of g-protein signaling 12"/>
    <property type="match status" value="1"/>
</dbReference>
<organism evidence="1 2">
    <name type="scientific">Daphnia magna</name>
    <dbReference type="NCBI Taxonomy" id="35525"/>
    <lineage>
        <taxon>Eukaryota</taxon>
        <taxon>Metazoa</taxon>
        <taxon>Ecdysozoa</taxon>
        <taxon>Arthropoda</taxon>
        <taxon>Crustacea</taxon>
        <taxon>Branchiopoda</taxon>
        <taxon>Diplostraca</taxon>
        <taxon>Cladocera</taxon>
        <taxon>Anomopoda</taxon>
        <taxon>Daphniidae</taxon>
        <taxon>Daphnia</taxon>
    </lineage>
</organism>
<dbReference type="EMBL" id="LRGB01000443">
    <property type="protein sequence ID" value="KZS19170.1"/>
    <property type="molecule type" value="Genomic_DNA"/>
</dbReference>
<keyword evidence="2" id="KW-1185">Reference proteome</keyword>
<proteinExistence type="predicted"/>
<gene>
    <name evidence="1" type="ORF">APZ42_014498</name>
</gene>
<dbReference type="PANTHER" id="PTHR10845">
    <property type="entry name" value="REGULATOR OF G PROTEIN SIGNALING"/>
    <property type="match status" value="1"/>
</dbReference>
<protein>
    <submittedName>
        <fullName evidence="1">Regulator of G-protein signaling</fullName>
    </submittedName>
</protein>
<sequence>MRIHLGFLRRRSTEASLSTRPKPEEAKKWTESFDALMASKYGSSLYRAFLIREFSNENLEFWLAVEDYKHLKPQKMATKAQRIYNDFVAVQASKEINLDAETRLVTLANVQSNNPDAHAFDRAQRRIQHMMERDSYVRFLQSTLFLELVHTEHCPTSAGYVSDN</sequence>
<dbReference type="AlphaFoldDB" id="A0A162PUU5"/>
<dbReference type="PROSITE" id="PS50132">
    <property type="entry name" value="RGS"/>
    <property type="match status" value="1"/>
</dbReference>
<reference evidence="1 2" key="1">
    <citation type="submission" date="2016-03" db="EMBL/GenBank/DDBJ databases">
        <title>EvidentialGene: Evidence-directed Construction of Genes on Genomes.</title>
        <authorList>
            <person name="Gilbert D.G."/>
            <person name="Choi J.-H."/>
            <person name="Mockaitis K."/>
            <person name="Colbourne J."/>
            <person name="Pfrender M."/>
        </authorList>
    </citation>
    <scope>NUCLEOTIDE SEQUENCE [LARGE SCALE GENOMIC DNA]</scope>
    <source>
        <strain evidence="1 2">Xinb3</strain>
        <tissue evidence="1">Complete organism</tissue>
    </source>
</reference>
<dbReference type="STRING" id="35525.A0A162PUU5"/>
<dbReference type="PANTHER" id="PTHR10845:SF259">
    <property type="entry name" value="RGS DOMAIN-CONTAINING PROTEIN-RELATED"/>
    <property type="match status" value="1"/>
</dbReference>
<evidence type="ECO:0000313" key="2">
    <source>
        <dbReference type="Proteomes" id="UP000076858"/>
    </source>
</evidence>
<evidence type="ECO:0000313" key="1">
    <source>
        <dbReference type="EMBL" id="KZS19170.1"/>
    </source>
</evidence>
<dbReference type="InterPro" id="IPR036305">
    <property type="entry name" value="RGS_sf"/>
</dbReference>
<dbReference type="OrthoDB" id="196547at2759"/>
<dbReference type="Gene3D" id="1.10.167.10">
    <property type="entry name" value="Regulator of G-protein Signalling 4, domain 2"/>
    <property type="match status" value="1"/>
</dbReference>
<dbReference type="SUPFAM" id="SSF48097">
    <property type="entry name" value="Regulator of G-protein signaling, RGS"/>
    <property type="match status" value="1"/>
</dbReference>
<dbReference type="Proteomes" id="UP000076858">
    <property type="component" value="Unassembled WGS sequence"/>
</dbReference>
<dbReference type="SMART" id="SM00315">
    <property type="entry name" value="RGS"/>
    <property type="match status" value="1"/>
</dbReference>
<accession>A0A162PUU5</accession>
<dbReference type="InterPro" id="IPR016137">
    <property type="entry name" value="RGS"/>
</dbReference>
<dbReference type="Pfam" id="PF00615">
    <property type="entry name" value="RGS"/>
    <property type="match status" value="1"/>
</dbReference>
<name>A0A162PUU5_9CRUS</name>
<dbReference type="PRINTS" id="PR01301">
    <property type="entry name" value="RGSPROTEIN"/>
</dbReference>